<dbReference type="InParanoid" id="J9D4H6"/>
<evidence type="ECO:0000313" key="1">
    <source>
        <dbReference type="EMBL" id="EJW02459.1"/>
    </source>
</evidence>
<dbReference type="EMBL" id="AFBI03000070">
    <property type="protein sequence ID" value="EJW02459.1"/>
    <property type="molecule type" value="Genomic_DNA"/>
</dbReference>
<comment type="caution">
    <text evidence="1">The sequence shown here is derived from an EMBL/GenBank/DDBJ whole genome shotgun (WGS) entry which is preliminary data.</text>
</comment>
<organism evidence="1 2">
    <name type="scientific">Edhazardia aedis (strain USNM 41457)</name>
    <name type="common">Microsporidian parasite</name>
    <dbReference type="NCBI Taxonomy" id="1003232"/>
    <lineage>
        <taxon>Eukaryota</taxon>
        <taxon>Fungi</taxon>
        <taxon>Fungi incertae sedis</taxon>
        <taxon>Microsporidia</taxon>
        <taxon>Edhazardia</taxon>
    </lineage>
</organism>
<protein>
    <submittedName>
        <fullName evidence="1">Uncharacterized protein</fullName>
    </submittedName>
</protein>
<reference evidence="1 2" key="1">
    <citation type="submission" date="2011-08" db="EMBL/GenBank/DDBJ databases">
        <authorList>
            <person name="Liu Z.J."/>
            <person name="Shi F.L."/>
            <person name="Lu J.Q."/>
            <person name="Li M."/>
            <person name="Wang Z.L."/>
        </authorList>
    </citation>
    <scope>NUCLEOTIDE SEQUENCE [LARGE SCALE GENOMIC DNA]</scope>
    <source>
        <strain evidence="1 2">USNM 41457</strain>
    </source>
</reference>
<keyword evidence="2" id="KW-1185">Reference proteome</keyword>
<sequence>MKEKTRYILEIFFYERLFFRSICISQTMTNQGESVNEFSKIISKYSFINKRIFIPDRINNIFYNLKPFLHGILFYNFFFNAYLQYITVKIEDSEKNIKCRIFI</sequence>
<evidence type="ECO:0000313" key="2">
    <source>
        <dbReference type="Proteomes" id="UP000003163"/>
    </source>
</evidence>
<gene>
    <name evidence="1" type="ORF">EDEG_03132</name>
</gene>
<name>J9D4H6_EDHAE</name>
<dbReference type="VEuPathDB" id="MicrosporidiaDB:EDEG_03132"/>
<accession>J9D4H6</accession>
<dbReference type="HOGENOM" id="CLU_2263699_0_0_1"/>
<reference evidence="2" key="2">
    <citation type="submission" date="2015-07" db="EMBL/GenBank/DDBJ databases">
        <title>Contrasting host-pathogen interactions and genome evolution in two generalist and specialist microsporidian pathogens of mosquitoes.</title>
        <authorList>
            <consortium name="The Broad Institute Genomics Platform"/>
            <consortium name="The Broad Institute Genome Sequencing Center for Infectious Disease"/>
            <person name="Cuomo C.A."/>
            <person name="Sanscrainte N.D."/>
            <person name="Goldberg J.M."/>
            <person name="Heiman D."/>
            <person name="Young S."/>
            <person name="Zeng Q."/>
            <person name="Becnel J.J."/>
            <person name="Birren B.W."/>
        </authorList>
    </citation>
    <scope>NUCLEOTIDE SEQUENCE [LARGE SCALE GENOMIC DNA]</scope>
    <source>
        <strain evidence="2">USNM 41457</strain>
    </source>
</reference>
<dbReference type="Proteomes" id="UP000003163">
    <property type="component" value="Unassembled WGS sequence"/>
</dbReference>
<proteinExistence type="predicted"/>
<dbReference type="AlphaFoldDB" id="J9D4H6"/>